<sequence>MATQLLEEGFKVSDESYKTMFIKEHPLAVVDRDEQGNVIYKTDANGVPIRDARGQPIPKFHYLTAEEKQHLQAGADGKVNVSLNGIFTPPEEAAVYAEQHAEDKNAPLYFVVFPEADSAISELLVAGYQKFLENDFWGLTNSTQEAKDLMSRYGNTGLHFDAHSRGSLTGFNMMNSFKQEGVNDVAGNTTISFHGPAANVLSASGLLGYVSGGKQTSIGFDGHRYDFVSRIIGGNGYTYETVPVGSTRWKEWWRVATNPISSHTCLGNASDKCTWRYGTSHLEQKP</sequence>
<proteinExistence type="predicted"/>
<evidence type="ECO:0000313" key="1">
    <source>
        <dbReference type="EMBL" id="SUV44422.1"/>
    </source>
</evidence>
<evidence type="ECO:0000313" key="2">
    <source>
        <dbReference type="Proteomes" id="UP000254950"/>
    </source>
</evidence>
<reference evidence="1 2" key="1">
    <citation type="submission" date="2018-06" db="EMBL/GenBank/DDBJ databases">
        <authorList>
            <consortium name="Pathogen Informatics"/>
            <person name="Doyle S."/>
        </authorList>
    </citation>
    <scope>NUCLEOTIDE SEQUENCE [LARGE SCALE GENOMIC DNA]</scope>
    <source>
        <strain evidence="1 2">NCTC12862</strain>
    </source>
</reference>
<gene>
    <name evidence="1" type="ORF">NCTC12862_00167</name>
</gene>
<dbReference type="Proteomes" id="UP000254950">
    <property type="component" value="Unassembled WGS sequence"/>
</dbReference>
<dbReference type="EMBL" id="UFTF01000001">
    <property type="protein sequence ID" value="SUV44422.1"/>
    <property type="molecule type" value="Genomic_DNA"/>
</dbReference>
<name>A0A380ZDL3_BARDO</name>
<dbReference type="AlphaFoldDB" id="A0A380ZDL3"/>
<organism evidence="1 2">
    <name type="scientific">Bartonella doshiae</name>
    <dbReference type="NCBI Taxonomy" id="33044"/>
    <lineage>
        <taxon>Bacteria</taxon>
        <taxon>Pseudomonadati</taxon>
        <taxon>Pseudomonadota</taxon>
        <taxon>Alphaproteobacteria</taxon>
        <taxon>Hyphomicrobiales</taxon>
        <taxon>Bartonellaceae</taxon>
        <taxon>Bartonella</taxon>
    </lineage>
</organism>
<accession>A0A380ZDL3</accession>
<evidence type="ECO:0008006" key="3">
    <source>
        <dbReference type="Google" id="ProtNLM"/>
    </source>
</evidence>
<protein>
    <recommendedName>
        <fullName evidence="3">Filamentous hemagglutinin</fullName>
    </recommendedName>
</protein>